<dbReference type="InterPro" id="IPR032190">
    <property type="entry name" value="NPC1_N"/>
</dbReference>
<keyword evidence="4 13" id="KW-0812">Transmembrane</keyword>
<feature type="transmembrane region" description="Helical" evidence="13">
    <location>
        <begin position="638"/>
        <end position="663"/>
    </location>
</feature>
<dbReference type="GO" id="GO:0015918">
    <property type="term" value="P:sterol transport"/>
    <property type="evidence" value="ECO:0007669"/>
    <property type="project" value="TreeGrafter"/>
</dbReference>
<evidence type="ECO:0000256" key="4">
    <source>
        <dbReference type="ARBA" id="ARBA00022692"/>
    </source>
</evidence>
<evidence type="ECO:0000256" key="8">
    <source>
        <dbReference type="ARBA" id="ARBA00023136"/>
    </source>
</evidence>
<evidence type="ECO:0000256" key="6">
    <source>
        <dbReference type="ARBA" id="ARBA00022989"/>
    </source>
</evidence>
<dbReference type="GO" id="GO:0032934">
    <property type="term" value="F:sterol binding"/>
    <property type="evidence" value="ECO:0007669"/>
    <property type="project" value="TreeGrafter"/>
</dbReference>
<evidence type="ECO:0000256" key="11">
    <source>
        <dbReference type="ARBA" id="ARBA00034049"/>
    </source>
</evidence>
<proteinExistence type="inferred from homology"/>
<organism evidence="14 15">
    <name type="scientific">Lepeophtheirus salmonis</name>
    <name type="common">Salmon louse</name>
    <name type="synonym">Caligus salmonis</name>
    <dbReference type="NCBI Taxonomy" id="72036"/>
    <lineage>
        <taxon>Eukaryota</taxon>
        <taxon>Metazoa</taxon>
        <taxon>Ecdysozoa</taxon>
        <taxon>Arthropoda</taxon>
        <taxon>Crustacea</taxon>
        <taxon>Multicrustacea</taxon>
        <taxon>Hexanauplia</taxon>
        <taxon>Copepoda</taxon>
        <taxon>Siphonostomatoida</taxon>
        <taxon>Caligidae</taxon>
        <taxon>Lepeophtheirus</taxon>
    </lineage>
</organism>
<evidence type="ECO:0000256" key="13">
    <source>
        <dbReference type="SAM" id="Phobius"/>
    </source>
</evidence>
<dbReference type="PROSITE" id="PS50156">
    <property type="entry name" value="SSD"/>
    <property type="match status" value="1"/>
</dbReference>
<keyword evidence="5" id="KW-0732">Signal</keyword>
<keyword evidence="7" id="KW-0445">Lipid transport</keyword>
<protein>
    <submittedName>
        <fullName evidence="14">NPC1</fullName>
    </submittedName>
</protein>
<gene>
    <name evidence="14" type="ORF">LSAA_9504</name>
</gene>
<keyword evidence="10" id="KW-0325">Glycoprotein</keyword>
<keyword evidence="9" id="KW-1015">Disulfide bond</keyword>
<evidence type="ECO:0000256" key="10">
    <source>
        <dbReference type="ARBA" id="ARBA00023180"/>
    </source>
</evidence>
<dbReference type="AlphaFoldDB" id="A0A7R8CVR6"/>
<dbReference type="Pfam" id="PF12349">
    <property type="entry name" value="Sterol-sensing"/>
    <property type="match status" value="1"/>
</dbReference>
<feature type="compositionally biased region" description="Low complexity" evidence="12">
    <location>
        <begin position="295"/>
        <end position="310"/>
    </location>
</feature>
<comment type="subcellular location">
    <subcellularLocation>
        <location evidence="1">Membrane</location>
        <topology evidence="1">Multi-pass membrane protein</topology>
    </subcellularLocation>
</comment>
<evidence type="ECO:0000256" key="3">
    <source>
        <dbReference type="ARBA" id="ARBA00022448"/>
    </source>
</evidence>
<evidence type="ECO:0000313" key="15">
    <source>
        <dbReference type="Proteomes" id="UP000675881"/>
    </source>
</evidence>
<sequence>MLFGIINSMIEEEETKLLIGALLKVACGRCIWFENCSQSPYLENNADKWLNCAYDGEAKEAPLLKLERICPHLDPSEGVCCSEKQLDVMEKNFNISASILGRCPTCLHNFKKNFCAMTCHPQQSYFLQGQVMTSNHFETQEEVSVISNVTYYVADEFVQRVYDSCKNVVTPSVSGTALKLMCGKWGDKLCSPYRWFRYLGSLSNGFTPFQIDYVFSGETRHHPIPEGIQFYNTVVESCDVGVNGSEPCSCADCESACEPPHFEETQVGFYIVPGVDVMLPDGDDSIYDGTPVTPNGSEESTTSQQTNGSSNHEGQILSYVSLSIAIGLCTGIFWLNVTTDPIELWASPSSRSRVERDFFDKTFRPFYRITQVIVKAKNLSSFKYDDFLGETKSFGPIFHKEEFLFPLLELQKNIENIKTKENGITLKDICHAPLEPISDVCNIQNIWSYWQDNQNELEKIEFNSDTNHNDTYLDHFIVCSRNPTTSQAENTDETILYVEGPNPEEIKKLEKALEWEKAYVEFMLEWTKNPENTKYMDIAFTSERSIEDELAKETYGDISTIAVSYIIMFIYITFSLGEKYNVEKIYGRKDPRGATETHVEHVGRIVGEVAPSMLLTSVTESTCFFLGAISDMPAVRAFALYAGMALLIDFLMQVTCFISLISLDMARQNDNYYDIICCVRGSKKNVRQNGGEGVVYKLFKHFYAPFVMKEWVRAAVVIIFFGWFCTSLAVTPRIEVGLDQKLSMPDDSFVLKYFTFIEKYLSVGPPVYFVVDSSNVDLSLPGIQNKFCGGAGCSDESLNSLINLWSKQPEKTYIAAPAQSWIDDYLAWTIDDSCCKYRAVDMSVCQSNGEMLMILMTMIMRKKKRRKATFYYYEDEDDNQNSVQTKKGRSKRATDSCIKCPNSDDAIDLKRPGPKAFRRYMKWFLEDNPGERCPKAGHAAYSQSVRLKAHPQKDNESFFQYNVIASNFMTFHTILKTPKDYYEALRWARRLSSEIENSINGNLTDKSQGVHDSDQFNGNDVFLEHFSKCCQSRKFSHGSCMEETKILRAKSTIINMGSSVLSGITLTKFGGIIVLAFANSQIFSIFLLSNVSGNCTYWGCAWPHISTCSLELYWTSHQSTQDGNDATKKTKKTGLSQSKADIFK</sequence>
<keyword evidence="3" id="KW-0813">Transport</keyword>
<feature type="transmembrane region" description="Helical" evidence="13">
    <location>
        <begin position="711"/>
        <end position="730"/>
    </location>
</feature>
<dbReference type="InterPro" id="IPR053958">
    <property type="entry name" value="HMGCR/SNAP/NPC1-like_SSD"/>
</dbReference>
<dbReference type="SUPFAM" id="SSF82866">
    <property type="entry name" value="Multidrug efflux transporter AcrB transmembrane domain"/>
    <property type="match status" value="1"/>
</dbReference>
<feature type="compositionally biased region" description="Polar residues" evidence="12">
    <location>
        <begin position="1133"/>
        <end position="1144"/>
    </location>
</feature>
<evidence type="ECO:0000256" key="5">
    <source>
        <dbReference type="ARBA" id="ARBA00022729"/>
    </source>
</evidence>
<dbReference type="Pfam" id="PF22314">
    <property type="entry name" value="NPC1_MLD"/>
    <property type="match status" value="1"/>
</dbReference>
<dbReference type="OrthoDB" id="6510177at2759"/>
<dbReference type="GO" id="GO:0016020">
    <property type="term" value="C:membrane"/>
    <property type="evidence" value="ECO:0007669"/>
    <property type="project" value="UniProtKB-SubCell"/>
</dbReference>
<dbReference type="InterPro" id="IPR053956">
    <property type="entry name" value="NPC1_MLD"/>
</dbReference>
<keyword evidence="8 13" id="KW-0472">Membrane</keyword>
<comment type="catalytic activity">
    <reaction evidence="11">
        <text>cholesterol(in) = cholesterol(out)</text>
        <dbReference type="Rhea" id="RHEA:39747"/>
        <dbReference type="ChEBI" id="CHEBI:16113"/>
    </reaction>
</comment>
<evidence type="ECO:0000256" key="1">
    <source>
        <dbReference type="ARBA" id="ARBA00004141"/>
    </source>
</evidence>
<dbReference type="EMBL" id="HG994584">
    <property type="protein sequence ID" value="CAF2946994.1"/>
    <property type="molecule type" value="Genomic_DNA"/>
</dbReference>
<feature type="region of interest" description="Disordered" evidence="12">
    <location>
        <begin position="286"/>
        <end position="310"/>
    </location>
</feature>
<evidence type="ECO:0000256" key="2">
    <source>
        <dbReference type="ARBA" id="ARBA00005585"/>
    </source>
</evidence>
<evidence type="ECO:0000256" key="7">
    <source>
        <dbReference type="ARBA" id="ARBA00023055"/>
    </source>
</evidence>
<dbReference type="PANTHER" id="PTHR45727">
    <property type="entry name" value="NPC INTRACELLULAR CHOLESTEROL TRANSPORTER 1"/>
    <property type="match status" value="1"/>
</dbReference>
<dbReference type="InterPro" id="IPR000731">
    <property type="entry name" value="SSD"/>
</dbReference>
<evidence type="ECO:0000313" key="14">
    <source>
        <dbReference type="EMBL" id="CAF2946994.1"/>
    </source>
</evidence>
<reference evidence="14" key="1">
    <citation type="submission" date="2021-02" db="EMBL/GenBank/DDBJ databases">
        <authorList>
            <person name="Bekaert M."/>
        </authorList>
    </citation>
    <scope>NUCLEOTIDE SEQUENCE</scope>
    <source>
        <strain evidence="14">IoA-00</strain>
    </source>
</reference>
<keyword evidence="15" id="KW-1185">Reference proteome</keyword>
<evidence type="ECO:0000256" key="12">
    <source>
        <dbReference type="SAM" id="MobiDB-lite"/>
    </source>
</evidence>
<dbReference type="PANTHER" id="PTHR45727:SF2">
    <property type="entry name" value="NPC INTRACELLULAR CHOLESTEROL TRANSPORTER 1"/>
    <property type="match status" value="1"/>
</dbReference>
<keyword evidence="6 13" id="KW-1133">Transmembrane helix</keyword>
<comment type="similarity">
    <text evidence="2">Belongs to the patched family.</text>
</comment>
<accession>A0A7R8CVR6</accession>
<name>A0A7R8CVR6_LEPSM</name>
<dbReference type="Pfam" id="PF16414">
    <property type="entry name" value="NPC1_N"/>
    <property type="match status" value="1"/>
</dbReference>
<feature type="region of interest" description="Disordered" evidence="12">
    <location>
        <begin position="1119"/>
        <end position="1144"/>
    </location>
</feature>
<dbReference type="Proteomes" id="UP000675881">
    <property type="component" value="Chromosome 5"/>
</dbReference>
<evidence type="ECO:0000256" key="9">
    <source>
        <dbReference type="ARBA" id="ARBA00023157"/>
    </source>
</evidence>